<dbReference type="Proteomes" id="UP000199421">
    <property type="component" value="Unassembled WGS sequence"/>
</dbReference>
<evidence type="ECO:0000313" key="2">
    <source>
        <dbReference type="EMBL" id="SEL98590.1"/>
    </source>
</evidence>
<name>A0A1H7UNK2_OLID1</name>
<feature type="transmembrane region" description="Helical" evidence="1">
    <location>
        <begin position="70"/>
        <end position="89"/>
    </location>
</feature>
<evidence type="ECO:0000313" key="3">
    <source>
        <dbReference type="Proteomes" id="UP000199421"/>
    </source>
</evidence>
<keyword evidence="1" id="KW-0472">Membrane</keyword>
<feature type="transmembrane region" description="Helical" evidence="1">
    <location>
        <begin position="9"/>
        <end position="26"/>
    </location>
</feature>
<dbReference type="AlphaFoldDB" id="A0A1H7UNK2"/>
<feature type="transmembrane region" description="Helical" evidence="1">
    <location>
        <begin position="101"/>
        <end position="120"/>
    </location>
</feature>
<dbReference type="OrthoDB" id="797472at2"/>
<protein>
    <recommendedName>
        <fullName evidence="4">O-antigen ligase like membrane protein</fullName>
    </recommendedName>
</protein>
<dbReference type="InterPro" id="IPR051533">
    <property type="entry name" value="WaaL-like"/>
</dbReference>
<dbReference type="RefSeq" id="WP_093327637.1">
    <property type="nucleotide sequence ID" value="NZ_FOAF01000006.1"/>
</dbReference>
<feature type="transmembrane region" description="Helical" evidence="1">
    <location>
        <begin position="244"/>
        <end position="262"/>
    </location>
</feature>
<feature type="transmembrane region" description="Helical" evidence="1">
    <location>
        <begin position="342"/>
        <end position="362"/>
    </location>
</feature>
<proteinExistence type="predicted"/>
<gene>
    <name evidence="2" type="ORF">SAMN05661044_03879</name>
</gene>
<feature type="transmembrane region" description="Helical" evidence="1">
    <location>
        <begin position="132"/>
        <end position="150"/>
    </location>
</feature>
<accession>A0A1H7UNK2</accession>
<keyword evidence="3" id="KW-1185">Reference proteome</keyword>
<dbReference type="PANTHER" id="PTHR37422:SF13">
    <property type="entry name" value="LIPOPOLYSACCHARIDE BIOSYNTHESIS PROTEIN PA4999-RELATED"/>
    <property type="match status" value="1"/>
</dbReference>
<feature type="transmembrane region" description="Helical" evidence="1">
    <location>
        <begin position="302"/>
        <end position="322"/>
    </location>
</feature>
<dbReference type="STRING" id="407022.SAMN05661044_03879"/>
<feature type="transmembrane region" description="Helical" evidence="1">
    <location>
        <begin position="38"/>
        <end position="63"/>
    </location>
</feature>
<feature type="transmembrane region" description="Helical" evidence="1">
    <location>
        <begin position="170"/>
        <end position="190"/>
    </location>
</feature>
<sequence>MHEKRNKIWVYGCMVMIVFLSSFRAPDLEVALNYAVPGYIQIIQSLSVPLVLLCMLLSIFLMVNIESENAEISTSLLLCFFVFQVIILLTEFSRQNNLQDFLIRLIFSTVTFFYFLKVVGKLPLYKANDYSILKAFFWGSFVFICLNLLLHKTGLATVMWKGRLFGLTAHPNFLGICAAIETVLALLFFMEEKKWKNRVIYSVGAGLGAYVCLLTLSRTSMLGVVSAGFAFSCVAMKNSSFKPFFMILMVFVSVILIANITADSLDYADRGNTREQTWKELYEDVAKLPIVGKGRTGASTNAYMFAIVAGGIVGAIFFYRSLFGAMASAYQDLLNTKNFRRLAYLSILTLVLVTSVFEGYLLDTISIPAFTYWMLLAVTKQLA</sequence>
<reference evidence="3" key="1">
    <citation type="submission" date="2016-10" db="EMBL/GenBank/DDBJ databases">
        <authorList>
            <person name="Varghese N."/>
            <person name="Submissions S."/>
        </authorList>
    </citation>
    <scope>NUCLEOTIDE SEQUENCE [LARGE SCALE GENOMIC DNA]</scope>
    <source>
        <strain evidence="3">DSM 18733</strain>
    </source>
</reference>
<feature type="transmembrane region" description="Helical" evidence="1">
    <location>
        <begin position="199"/>
        <end position="216"/>
    </location>
</feature>
<keyword evidence="1" id="KW-0812">Transmembrane</keyword>
<organism evidence="2 3">
    <name type="scientific">Olivibacter domesticus</name>
    <name type="common">Pseudosphingobacterium domesticum</name>
    <dbReference type="NCBI Taxonomy" id="407022"/>
    <lineage>
        <taxon>Bacteria</taxon>
        <taxon>Pseudomonadati</taxon>
        <taxon>Bacteroidota</taxon>
        <taxon>Sphingobacteriia</taxon>
        <taxon>Sphingobacteriales</taxon>
        <taxon>Sphingobacteriaceae</taxon>
        <taxon>Olivibacter</taxon>
    </lineage>
</organism>
<evidence type="ECO:0008006" key="4">
    <source>
        <dbReference type="Google" id="ProtNLM"/>
    </source>
</evidence>
<evidence type="ECO:0000256" key="1">
    <source>
        <dbReference type="SAM" id="Phobius"/>
    </source>
</evidence>
<dbReference type="PANTHER" id="PTHR37422">
    <property type="entry name" value="TEICHURONIC ACID BIOSYNTHESIS PROTEIN TUAE"/>
    <property type="match status" value="1"/>
</dbReference>
<dbReference type="EMBL" id="FOAF01000006">
    <property type="protein sequence ID" value="SEL98590.1"/>
    <property type="molecule type" value="Genomic_DNA"/>
</dbReference>
<keyword evidence="1" id="KW-1133">Transmembrane helix</keyword>